<gene>
    <name evidence="9" type="primary">atoB</name>
    <name evidence="9" type="ORF">HLUCCX10_00710</name>
</gene>
<dbReference type="PROSITE" id="PS00737">
    <property type="entry name" value="THIOLASE_2"/>
    <property type="match status" value="1"/>
</dbReference>
<dbReference type="AlphaFoldDB" id="A0A0P8CAU1"/>
<evidence type="ECO:0000313" key="10">
    <source>
        <dbReference type="Proteomes" id="UP000050421"/>
    </source>
</evidence>
<comment type="pathway">
    <text evidence="4">Metabolic intermediate biosynthesis; (R)-mevalonate biosynthesis; (R)-mevalonate from acetyl-CoA: step 1/3.</text>
</comment>
<evidence type="ECO:0000256" key="1">
    <source>
        <dbReference type="ARBA" id="ARBA00010982"/>
    </source>
</evidence>
<dbReference type="GO" id="GO:0006696">
    <property type="term" value="P:ergosterol biosynthetic process"/>
    <property type="evidence" value="ECO:0007669"/>
    <property type="project" value="TreeGrafter"/>
</dbReference>
<dbReference type="PANTHER" id="PTHR18919:SF165">
    <property type="entry name" value="ACETYL-COA ACETYLTRANSFERASE"/>
    <property type="match status" value="1"/>
</dbReference>
<sequence length="393" mass="41511">MFKEVYIVSAVRTPLGSFGGKLSGLTAVELGTTAIKGALEKSGVKAEAVQEVFMGNVISANLGQAPARQAAIGAGIGYQVPCTTVNKVCASGMKSVMFGAQSIMLGINDVVVAGGMESMSNVPFYVPKARFGYKYGNAEFVDGLVKDGLFEVYYKFPMGNCADNTAKEMNISREEQDAYAIQSYQRAADAWAKGYFKDEVVPVEMKGRKGETILIDEDEEYKNVMFEKIPSLRPVFDKEGTVTAANASTMNDGASALVLVSKEKADELELKPLAKIRGFADAATDPLWFTTAPALAIPKAIQHAGISADEVDFYEINEAFSAVALANQKELKLDPAKLNVYGGAVSLGHPLGASGARIISTLNSVLHQQSGSIGVAGICNGGGGASAMVIEKL</sequence>
<dbReference type="Proteomes" id="UP000050421">
    <property type="component" value="Unassembled WGS sequence"/>
</dbReference>
<evidence type="ECO:0000256" key="2">
    <source>
        <dbReference type="ARBA" id="ARBA00022679"/>
    </source>
</evidence>
<evidence type="ECO:0000256" key="3">
    <source>
        <dbReference type="ARBA" id="ARBA00023315"/>
    </source>
</evidence>
<comment type="caution">
    <text evidence="9">The sequence shown here is derived from an EMBL/GenBank/DDBJ whole genome shotgun (WGS) entry which is preliminary data.</text>
</comment>
<proteinExistence type="inferred from homology"/>
<dbReference type="GO" id="GO:0006635">
    <property type="term" value="P:fatty acid beta-oxidation"/>
    <property type="evidence" value="ECO:0007669"/>
    <property type="project" value="TreeGrafter"/>
</dbReference>
<dbReference type="SUPFAM" id="SSF53901">
    <property type="entry name" value="Thiolase-like"/>
    <property type="match status" value="2"/>
</dbReference>
<dbReference type="EMBL" id="LJXT01000003">
    <property type="protein sequence ID" value="KPQ19967.1"/>
    <property type="molecule type" value="Genomic_DNA"/>
</dbReference>
<feature type="active site" description="Proton acceptor" evidence="5">
    <location>
        <position position="379"/>
    </location>
</feature>
<name>A0A0P8CAU1_9BACT</name>
<feature type="domain" description="Thiolase C-terminal" evidence="8">
    <location>
        <begin position="270"/>
        <end position="392"/>
    </location>
</feature>
<dbReference type="STRING" id="1305737.GCA_000526355_01260"/>
<keyword evidence="2 6" id="KW-0808">Transferase</keyword>
<dbReference type="InterPro" id="IPR002155">
    <property type="entry name" value="Thiolase"/>
</dbReference>
<evidence type="ECO:0000256" key="5">
    <source>
        <dbReference type="PIRSR" id="PIRSR000429-1"/>
    </source>
</evidence>
<dbReference type="PATRIC" id="fig|1305737.6.peg.602"/>
<dbReference type="FunFam" id="3.40.47.10:FF:000007">
    <property type="entry name" value="acetyl-CoA acetyltransferase, mitochondrial"/>
    <property type="match status" value="1"/>
</dbReference>
<dbReference type="InterPro" id="IPR016039">
    <property type="entry name" value="Thiolase-like"/>
</dbReference>
<organism evidence="9 10">
    <name type="scientific">Algoriphagus marincola HL-49</name>
    <dbReference type="NCBI Taxonomy" id="1305737"/>
    <lineage>
        <taxon>Bacteria</taxon>
        <taxon>Pseudomonadati</taxon>
        <taxon>Bacteroidota</taxon>
        <taxon>Cytophagia</taxon>
        <taxon>Cytophagales</taxon>
        <taxon>Cyclobacteriaceae</taxon>
        <taxon>Algoriphagus</taxon>
    </lineage>
</organism>
<feature type="active site" description="Acyl-thioester intermediate" evidence="5">
    <location>
        <position position="89"/>
    </location>
</feature>
<dbReference type="InterPro" id="IPR020610">
    <property type="entry name" value="Thiolase_AS"/>
</dbReference>
<evidence type="ECO:0000256" key="4">
    <source>
        <dbReference type="ARBA" id="ARBA00037924"/>
    </source>
</evidence>
<dbReference type="Pfam" id="PF02803">
    <property type="entry name" value="Thiolase_C"/>
    <property type="match status" value="1"/>
</dbReference>
<dbReference type="OrthoDB" id="9764892at2"/>
<dbReference type="EC" id="2.3.1.9" evidence="9"/>
<dbReference type="PROSITE" id="PS00098">
    <property type="entry name" value="THIOLASE_1"/>
    <property type="match status" value="1"/>
</dbReference>
<dbReference type="GO" id="GO:0003985">
    <property type="term" value="F:acetyl-CoA C-acetyltransferase activity"/>
    <property type="evidence" value="ECO:0007669"/>
    <property type="project" value="UniProtKB-EC"/>
</dbReference>
<dbReference type="Pfam" id="PF00108">
    <property type="entry name" value="Thiolase_N"/>
    <property type="match status" value="1"/>
</dbReference>
<accession>A0A0P8CAU1</accession>
<dbReference type="eggNOG" id="COG0183">
    <property type="taxonomic scope" value="Bacteria"/>
</dbReference>
<comment type="similarity">
    <text evidence="1 6">Belongs to the thiolase-like superfamily. Thiolase family.</text>
</comment>
<dbReference type="CDD" id="cd00751">
    <property type="entry name" value="thiolase"/>
    <property type="match status" value="1"/>
</dbReference>
<evidence type="ECO:0000259" key="7">
    <source>
        <dbReference type="Pfam" id="PF00108"/>
    </source>
</evidence>
<dbReference type="InterPro" id="IPR020617">
    <property type="entry name" value="Thiolase_C"/>
</dbReference>
<dbReference type="NCBIfam" id="TIGR01930">
    <property type="entry name" value="AcCoA-C-Actrans"/>
    <property type="match status" value="1"/>
</dbReference>
<dbReference type="PROSITE" id="PS00099">
    <property type="entry name" value="THIOLASE_3"/>
    <property type="match status" value="1"/>
</dbReference>
<dbReference type="InterPro" id="IPR020615">
    <property type="entry name" value="Thiolase_acyl_enz_int_AS"/>
</dbReference>
<evidence type="ECO:0000313" key="9">
    <source>
        <dbReference type="EMBL" id="KPQ19967.1"/>
    </source>
</evidence>
<feature type="active site" description="Proton acceptor" evidence="5">
    <location>
        <position position="349"/>
    </location>
</feature>
<dbReference type="PANTHER" id="PTHR18919">
    <property type="entry name" value="ACETYL-COA C-ACYLTRANSFERASE"/>
    <property type="match status" value="1"/>
</dbReference>
<evidence type="ECO:0000256" key="6">
    <source>
        <dbReference type="RuleBase" id="RU003557"/>
    </source>
</evidence>
<reference evidence="9 10" key="1">
    <citation type="submission" date="2015-09" db="EMBL/GenBank/DDBJ databases">
        <title>Identification and resolution of microdiversity through metagenomic sequencing of parallel consortia.</title>
        <authorList>
            <person name="Nelson W.C."/>
            <person name="Romine M.F."/>
            <person name="Lindemann S.R."/>
        </authorList>
    </citation>
    <scope>NUCLEOTIDE SEQUENCE [LARGE SCALE GENOMIC DNA]</scope>
    <source>
        <strain evidence="9">HL-49</strain>
    </source>
</reference>
<dbReference type="InterPro" id="IPR020616">
    <property type="entry name" value="Thiolase_N"/>
</dbReference>
<keyword evidence="3 6" id="KW-0012">Acyltransferase</keyword>
<feature type="domain" description="Thiolase N-terminal" evidence="7">
    <location>
        <begin position="5"/>
        <end position="262"/>
    </location>
</feature>
<dbReference type="Gene3D" id="3.40.47.10">
    <property type="match status" value="1"/>
</dbReference>
<dbReference type="PIRSF" id="PIRSF000429">
    <property type="entry name" value="Ac-CoA_Ac_transf"/>
    <property type="match status" value="1"/>
</dbReference>
<dbReference type="InterPro" id="IPR020613">
    <property type="entry name" value="Thiolase_CS"/>
</dbReference>
<protein>
    <submittedName>
        <fullName evidence="9">Acetyl-CoA C-acetyltransferase</fullName>
        <ecNumber evidence="9">2.3.1.9</ecNumber>
    </submittedName>
</protein>
<evidence type="ECO:0000259" key="8">
    <source>
        <dbReference type="Pfam" id="PF02803"/>
    </source>
</evidence>